<sequence length="323" mass="35192">MGYFLKTVFKSGKFCFGFSVIVIILLLITIYPMFDTRDPLDMAGGFFERPNMVEYINRNKEGGQKAASAVAEVDQATTDLLAQFGMVMAEKKEQPIALHILGTDNFGRDMMAQLVAGTKTSLVIGLLAGTIATLIGLTIGLLAGYLGGQIDNFLSSITNIFLVIPSFVILVLVSVSVSTRSFLTTGIIIGVTSWPWTARAVRSQTTSLRNRDHVNLSKLSGHSMPRIIIKDILPYIASYVVMAFILQVASGILSEASISMLGLGPRNVATLGLMMNWAGSFNALFNGNWWAFLPMVLMISLITFSLNLMNSGLDQIFNPQIRS</sequence>
<evidence type="ECO:0000259" key="8">
    <source>
        <dbReference type="PROSITE" id="PS50928"/>
    </source>
</evidence>
<evidence type="ECO:0000313" key="10">
    <source>
        <dbReference type="Proteomes" id="UP000009222"/>
    </source>
</evidence>
<dbReference type="InterPro" id="IPR050366">
    <property type="entry name" value="BP-dependent_transpt_permease"/>
</dbReference>
<dbReference type="InParanoid" id="F5Y6S2"/>
<comment type="subcellular location">
    <subcellularLocation>
        <location evidence="1 7">Cell membrane</location>
        <topology evidence="1 7">Multi-pass membrane protein</topology>
    </subcellularLocation>
</comment>
<evidence type="ECO:0000256" key="6">
    <source>
        <dbReference type="ARBA" id="ARBA00023136"/>
    </source>
</evidence>
<proteinExistence type="inferred from homology"/>
<keyword evidence="2 7" id="KW-0813">Transport</keyword>
<dbReference type="AlphaFoldDB" id="F5Y6S2"/>
<dbReference type="Pfam" id="PF00528">
    <property type="entry name" value="BPD_transp_1"/>
    <property type="match status" value="1"/>
</dbReference>
<keyword evidence="10" id="KW-1185">Reference proteome</keyword>
<feature type="transmembrane region" description="Helical" evidence="7">
    <location>
        <begin position="122"/>
        <end position="146"/>
    </location>
</feature>
<reference evidence="9 10" key="2">
    <citation type="journal article" date="2011" name="ISME J.">
        <title>RNA-seq reveals cooperative metabolic interactions between two termite-gut spirochete species in co-culture.</title>
        <authorList>
            <person name="Rosenthal A.Z."/>
            <person name="Matson E.G."/>
            <person name="Eldar A."/>
            <person name="Leadbetter J.R."/>
        </authorList>
    </citation>
    <scope>NUCLEOTIDE SEQUENCE [LARGE SCALE GENOMIC DNA]</scope>
    <source>
        <strain evidence="10">ATCC BAA-888 / DSM 13862 / ZAS-9</strain>
    </source>
</reference>
<keyword evidence="3" id="KW-1003">Cell membrane</keyword>
<dbReference type="eggNOG" id="COG1173">
    <property type="taxonomic scope" value="Bacteria"/>
</dbReference>
<feature type="transmembrane region" description="Helical" evidence="7">
    <location>
        <begin position="232"/>
        <end position="253"/>
    </location>
</feature>
<evidence type="ECO:0000256" key="5">
    <source>
        <dbReference type="ARBA" id="ARBA00022989"/>
    </source>
</evidence>
<dbReference type="PANTHER" id="PTHR43386">
    <property type="entry name" value="OLIGOPEPTIDE TRANSPORT SYSTEM PERMEASE PROTEIN APPC"/>
    <property type="match status" value="1"/>
</dbReference>
<evidence type="ECO:0000256" key="4">
    <source>
        <dbReference type="ARBA" id="ARBA00022692"/>
    </source>
</evidence>
<accession>F5Y6S2</accession>
<dbReference type="RefSeq" id="WP_015710796.1">
    <property type="nucleotide sequence ID" value="NC_015577.1"/>
</dbReference>
<protein>
    <submittedName>
        <fullName evidence="9">Oligopeptide ABC transporter, permease protein</fullName>
    </submittedName>
</protein>
<reference evidence="10" key="1">
    <citation type="submission" date="2009-12" db="EMBL/GenBank/DDBJ databases">
        <title>Complete sequence of Treponema azotonutricium strain ZAS-9.</title>
        <authorList>
            <person name="Tetu S.G."/>
            <person name="Matson E."/>
            <person name="Ren Q."/>
            <person name="Seshadri R."/>
            <person name="Elbourne L."/>
            <person name="Hassan K.A."/>
            <person name="Durkin A."/>
            <person name="Radune D."/>
            <person name="Mohamoud Y."/>
            <person name="Shay R."/>
            <person name="Jin S."/>
            <person name="Zhang X."/>
            <person name="Lucey K."/>
            <person name="Ballor N.R."/>
            <person name="Ottesen E."/>
            <person name="Rosenthal R."/>
            <person name="Allen A."/>
            <person name="Leadbetter J.R."/>
            <person name="Paulsen I.T."/>
        </authorList>
    </citation>
    <scope>NUCLEOTIDE SEQUENCE [LARGE SCALE GENOMIC DNA]</scope>
    <source>
        <strain evidence="10">ATCC BAA-888 / DSM 13862 / ZAS-9</strain>
    </source>
</reference>
<evidence type="ECO:0000256" key="7">
    <source>
        <dbReference type="RuleBase" id="RU363032"/>
    </source>
</evidence>
<name>F5Y6S2_LEAAZ</name>
<gene>
    <name evidence="9" type="ordered locus">TREAZ_1197</name>
</gene>
<feature type="transmembrane region" description="Helical" evidence="7">
    <location>
        <begin position="12"/>
        <end position="34"/>
    </location>
</feature>
<feature type="transmembrane region" description="Helical" evidence="7">
    <location>
        <begin position="289"/>
        <end position="309"/>
    </location>
</feature>
<dbReference type="GO" id="GO:0005886">
    <property type="term" value="C:plasma membrane"/>
    <property type="evidence" value="ECO:0007669"/>
    <property type="project" value="UniProtKB-SubCell"/>
</dbReference>
<dbReference type="Proteomes" id="UP000009222">
    <property type="component" value="Chromosome"/>
</dbReference>
<organism evidence="9 10">
    <name type="scientific">Leadbettera azotonutricia (strain ATCC BAA-888 / DSM 13862 / ZAS-9)</name>
    <name type="common">Treponema azotonutricium</name>
    <dbReference type="NCBI Taxonomy" id="545695"/>
    <lineage>
        <taxon>Bacteria</taxon>
        <taxon>Pseudomonadati</taxon>
        <taxon>Spirochaetota</taxon>
        <taxon>Spirochaetia</taxon>
        <taxon>Spirochaetales</taxon>
        <taxon>Breznakiellaceae</taxon>
        <taxon>Leadbettera</taxon>
    </lineage>
</organism>
<dbReference type="HOGENOM" id="CLU_028518_8_0_12"/>
<dbReference type="EMBL" id="CP001841">
    <property type="protein sequence ID" value="AEF80806.1"/>
    <property type="molecule type" value="Genomic_DNA"/>
</dbReference>
<dbReference type="OrthoDB" id="9783218at2"/>
<feature type="transmembrane region" description="Helical" evidence="7">
    <location>
        <begin position="153"/>
        <end position="175"/>
    </location>
</feature>
<dbReference type="InterPro" id="IPR035906">
    <property type="entry name" value="MetI-like_sf"/>
</dbReference>
<comment type="similarity">
    <text evidence="7">Belongs to the binding-protein-dependent transport system permease family.</text>
</comment>
<dbReference type="InterPro" id="IPR000515">
    <property type="entry name" value="MetI-like"/>
</dbReference>
<dbReference type="PANTHER" id="PTHR43386:SF1">
    <property type="entry name" value="D,D-DIPEPTIDE TRANSPORT SYSTEM PERMEASE PROTEIN DDPC-RELATED"/>
    <property type="match status" value="1"/>
</dbReference>
<evidence type="ECO:0000256" key="1">
    <source>
        <dbReference type="ARBA" id="ARBA00004651"/>
    </source>
</evidence>
<dbReference type="SUPFAM" id="SSF161098">
    <property type="entry name" value="MetI-like"/>
    <property type="match status" value="1"/>
</dbReference>
<dbReference type="STRING" id="545695.TREAZ_1197"/>
<dbReference type="PROSITE" id="PS50928">
    <property type="entry name" value="ABC_TM1"/>
    <property type="match status" value="1"/>
</dbReference>
<keyword evidence="6 7" id="KW-0472">Membrane</keyword>
<keyword evidence="5 7" id="KW-1133">Transmembrane helix</keyword>
<evidence type="ECO:0000313" key="9">
    <source>
        <dbReference type="EMBL" id="AEF80806.1"/>
    </source>
</evidence>
<dbReference type="Gene3D" id="1.10.3720.10">
    <property type="entry name" value="MetI-like"/>
    <property type="match status" value="1"/>
</dbReference>
<keyword evidence="4 7" id="KW-0812">Transmembrane</keyword>
<dbReference type="CDD" id="cd06261">
    <property type="entry name" value="TM_PBP2"/>
    <property type="match status" value="1"/>
</dbReference>
<evidence type="ECO:0000256" key="3">
    <source>
        <dbReference type="ARBA" id="ARBA00022475"/>
    </source>
</evidence>
<dbReference type="GO" id="GO:0071916">
    <property type="term" value="F:dipeptide transmembrane transporter activity"/>
    <property type="evidence" value="ECO:0007669"/>
    <property type="project" value="TreeGrafter"/>
</dbReference>
<feature type="domain" description="ABC transmembrane type-1" evidence="8">
    <location>
        <begin position="118"/>
        <end position="310"/>
    </location>
</feature>
<evidence type="ECO:0000256" key="2">
    <source>
        <dbReference type="ARBA" id="ARBA00022448"/>
    </source>
</evidence>
<dbReference type="KEGG" id="taz:TREAZ_1197"/>